<dbReference type="AlphaFoldDB" id="A0A367LDE7"/>
<name>A0A367LDE7_9HYPO</name>
<evidence type="ECO:0000313" key="2">
    <source>
        <dbReference type="Proteomes" id="UP000253664"/>
    </source>
</evidence>
<gene>
    <name evidence="1" type="ORF">L249_1144</name>
</gene>
<comment type="caution">
    <text evidence="1">The sequence shown here is derived from an EMBL/GenBank/DDBJ whole genome shotgun (WGS) entry which is preliminary data.</text>
</comment>
<dbReference type="Proteomes" id="UP000253664">
    <property type="component" value="Unassembled WGS sequence"/>
</dbReference>
<evidence type="ECO:0000313" key="1">
    <source>
        <dbReference type="EMBL" id="RCI12440.1"/>
    </source>
</evidence>
<dbReference type="EMBL" id="LKCN02000007">
    <property type="protein sequence ID" value="RCI12440.1"/>
    <property type="molecule type" value="Genomic_DNA"/>
</dbReference>
<keyword evidence="2" id="KW-1185">Reference proteome</keyword>
<sequence length="87" mass="9696">MDIGSIKSGASGAPRRKRCYKCNQVGYFQPERTGGEAEIFDWGDRARTRPASVLCWENDPCNRATKRVLEVRLVDAARGPSKATPLR</sequence>
<organism evidence="1 2">
    <name type="scientific">Ophiocordyceps polyrhachis-furcata BCC 54312</name>
    <dbReference type="NCBI Taxonomy" id="1330021"/>
    <lineage>
        <taxon>Eukaryota</taxon>
        <taxon>Fungi</taxon>
        <taxon>Dikarya</taxon>
        <taxon>Ascomycota</taxon>
        <taxon>Pezizomycotina</taxon>
        <taxon>Sordariomycetes</taxon>
        <taxon>Hypocreomycetidae</taxon>
        <taxon>Hypocreales</taxon>
        <taxon>Ophiocordycipitaceae</taxon>
        <taxon>Ophiocordyceps</taxon>
    </lineage>
</organism>
<protein>
    <submittedName>
        <fullName evidence="1">Uncharacterized protein</fullName>
    </submittedName>
</protein>
<proteinExistence type="predicted"/>
<accession>A0A367LDE7</accession>
<reference evidence="1 2" key="1">
    <citation type="journal article" date="2015" name="BMC Genomics">
        <title>Insights from the genome of Ophiocordyceps polyrhachis-furcata to pathogenicity and host specificity in insect fungi.</title>
        <authorList>
            <person name="Wichadakul D."/>
            <person name="Kobmoo N."/>
            <person name="Ingsriswang S."/>
            <person name="Tangphatsornruang S."/>
            <person name="Chantasingh D."/>
            <person name="Luangsa-ard J.J."/>
            <person name="Eurwilaichitr L."/>
        </authorList>
    </citation>
    <scope>NUCLEOTIDE SEQUENCE [LARGE SCALE GENOMIC DNA]</scope>
    <source>
        <strain evidence="1 2">BCC 54312</strain>
    </source>
</reference>